<dbReference type="GO" id="GO:0003676">
    <property type="term" value="F:nucleic acid binding"/>
    <property type="evidence" value="ECO:0007669"/>
    <property type="project" value="InterPro"/>
</dbReference>
<sequence length="332" mass="38040">MAYCRCYLTALIPGNGLCIVMIFLLQEGVIVIYKICQVIDGEYVCDIDISVEEWKNLLMNEKVFDSKSIEALKKWYIEPNHSCTCFDIGKKYDQHSMSANGVINGLGGRVQKELGRFEVKGIGNIAPGTKFITVMKSKETGEKPKRYLWTIRDELVQAIKELDLFGAEEITINEYYSDDELINAMEANNTFDIAQTFEYTGEAKPKKHAIEVKNGVSYPRNKGVSKNALNKAGYRCEVDGEHPTFRRRNSSLNYTEPHHIVPMSKQDDFNTSLDVEENIISLCCNCHKQIHLGQGYEEMLEKIYNERKELLKQVAIDISLEDLIRYYKGENR</sequence>
<evidence type="ECO:0000259" key="2">
    <source>
        <dbReference type="Pfam" id="PF01844"/>
    </source>
</evidence>
<keyword evidence="3" id="KW-0255">Endonuclease</keyword>
<evidence type="ECO:0000256" key="1">
    <source>
        <dbReference type="SAM" id="Phobius"/>
    </source>
</evidence>
<keyword evidence="3" id="KW-0378">Hydrolase</keyword>
<keyword evidence="3" id="KW-0614">Plasmid</keyword>
<keyword evidence="1" id="KW-0812">Transmembrane</keyword>
<dbReference type="AlphaFoldDB" id="A0A5B8KQR6"/>
<proteinExistence type="predicted"/>
<keyword evidence="1" id="KW-1133">Transmembrane helix</keyword>
<name>A0A5B8KQR6_9ENTR</name>
<feature type="domain" description="HNH" evidence="2">
    <location>
        <begin position="253"/>
        <end position="291"/>
    </location>
</feature>
<accession>A0A5B8KQR6</accession>
<gene>
    <name evidence="3" type="primary">hnh</name>
</gene>
<keyword evidence="1" id="KW-0472">Membrane</keyword>
<dbReference type="InterPro" id="IPR003615">
    <property type="entry name" value="HNH_nuc"/>
</dbReference>
<feature type="transmembrane region" description="Helical" evidence="1">
    <location>
        <begin position="7"/>
        <end position="25"/>
    </location>
</feature>
<reference evidence="3" key="1">
    <citation type="submission" date="2018-10" db="EMBL/GenBank/DDBJ databases">
        <authorList>
            <person name="Zhou D."/>
            <person name="Yin Z."/>
            <person name="Feng J."/>
        </authorList>
    </citation>
    <scope>NUCLEOTIDE SEQUENCE</scope>
    <source>
        <strain evidence="3">16005813</strain>
        <plasmid evidence="3">p16005813A</plasmid>
    </source>
</reference>
<geneLocation type="plasmid" evidence="3">
    <name>p16005813A</name>
</geneLocation>
<protein>
    <submittedName>
        <fullName evidence="3">HNH endonuclease</fullName>
    </submittedName>
</protein>
<keyword evidence="3" id="KW-0540">Nuclease</keyword>
<dbReference type="CDD" id="cd00085">
    <property type="entry name" value="HNHc"/>
    <property type="match status" value="1"/>
</dbReference>
<dbReference type="Pfam" id="PF01844">
    <property type="entry name" value="HNH"/>
    <property type="match status" value="1"/>
</dbReference>
<dbReference type="GO" id="GO:0004519">
    <property type="term" value="F:endonuclease activity"/>
    <property type="evidence" value="ECO:0007669"/>
    <property type="project" value="UniProtKB-KW"/>
</dbReference>
<dbReference type="InterPro" id="IPR002711">
    <property type="entry name" value="HNH"/>
</dbReference>
<dbReference type="GO" id="GO:0008270">
    <property type="term" value="F:zinc ion binding"/>
    <property type="evidence" value="ECO:0007669"/>
    <property type="project" value="InterPro"/>
</dbReference>
<evidence type="ECO:0000313" key="3">
    <source>
        <dbReference type="EMBL" id="QDY98078.1"/>
    </source>
</evidence>
<dbReference type="EMBL" id="MK036891">
    <property type="protein sequence ID" value="QDY98078.1"/>
    <property type="molecule type" value="Genomic_DNA"/>
</dbReference>
<organism evidence="3">
    <name type="scientific">Leclercia adecarboxylata</name>
    <dbReference type="NCBI Taxonomy" id="83655"/>
    <lineage>
        <taxon>Bacteria</taxon>
        <taxon>Pseudomonadati</taxon>
        <taxon>Pseudomonadota</taxon>
        <taxon>Gammaproteobacteria</taxon>
        <taxon>Enterobacterales</taxon>
        <taxon>Enterobacteriaceae</taxon>
        <taxon>Leclercia</taxon>
    </lineage>
</organism>